<keyword evidence="2" id="KW-1185">Reference proteome</keyword>
<accession>A0A8J3J7Q7</accession>
<dbReference type="EMBL" id="BOMB01000024">
    <property type="protein sequence ID" value="GID13555.1"/>
    <property type="molecule type" value="Genomic_DNA"/>
</dbReference>
<comment type="caution">
    <text evidence="1">The sequence shown here is derived from an EMBL/GenBank/DDBJ whole genome shotgun (WGS) entry which is preliminary data.</text>
</comment>
<protein>
    <recommendedName>
        <fullName evidence="3">CpXC protein</fullName>
    </recommendedName>
</protein>
<organism evidence="1 2">
    <name type="scientific">Actinocatenispora rupis</name>
    <dbReference type="NCBI Taxonomy" id="519421"/>
    <lineage>
        <taxon>Bacteria</taxon>
        <taxon>Bacillati</taxon>
        <taxon>Actinomycetota</taxon>
        <taxon>Actinomycetes</taxon>
        <taxon>Micromonosporales</taxon>
        <taxon>Micromonosporaceae</taxon>
        <taxon>Actinocatenispora</taxon>
    </lineage>
</organism>
<evidence type="ECO:0008006" key="3">
    <source>
        <dbReference type="Google" id="ProtNLM"/>
    </source>
</evidence>
<proteinExistence type="predicted"/>
<evidence type="ECO:0000313" key="2">
    <source>
        <dbReference type="Proteomes" id="UP000612808"/>
    </source>
</evidence>
<gene>
    <name evidence="1" type="ORF">Aru02nite_44440</name>
</gene>
<dbReference type="AlphaFoldDB" id="A0A8J3J7Q7"/>
<sequence length="204" mass="22436">MSLPYARTFDEIYLYLDLRPCVCGETQLDERVSTSVVVDGEPAERISGQCASCGRPRQFTFRMPPGPPEVSFEISYGGDEPSRLLDPGEWLGVSELYGVAADEQTRDLDPADDEAVTRAYYLLASSLAAVDEVLKFLPAGAAEVPEGAFWSQAGRMVYETSAERFERDRLTAERAEIADRVAEFEQRYGASDDADAPDATAERG</sequence>
<evidence type="ECO:0000313" key="1">
    <source>
        <dbReference type="EMBL" id="GID13555.1"/>
    </source>
</evidence>
<reference evidence="1" key="1">
    <citation type="submission" date="2021-01" db="EMBL/GenBank/DDBJ databases">
        <title>Whole genome shotgun sequence of Actinocatenispora rupis NBRC 107355.</title>
        <authorList>
            <person name="Komaki H."/>
            <person name="Tamura T."/>
        </authorList>
    </citation>
    <scope>NUCLEOTIDE SEQUENCE</scope>
    <source>
        <strain evidence="1">NBRC 107355</strain>
    </source>
</reference>
<dbReference type="RefSeq" id="WP_239076861.1">
    <property type="nucleotide sequence ID" value="NZ_BAAAZM010000011.1"/>
</dbReference>
<name>A0A8J3J7Q7_9ACTN</name>
<dbReference type="Proteomes" id="UP000612808">
    <property type="component" value="Unassembled WGS sequence"/>
</dbReference>